<reference evidence="2" key="1">
    <citation type="submission" date="2016-10" db="EMBL/GenBank/DDBJ databases">
        <authorList>
            <person name="Varghese N."/>
            <person name="Submissions S."/>
        </authorList>
    </citation>
    <scope>NUCLEOTIDE SEQUENCE [LARGE SCALE GENOMIC DNA]</scope>
    <source>
        <strain evidence="2">ATCC 25963</strain>
    </source>
</reference>
<dbReference type="EMBL" id="FOMX01000017">
    <property type="protein sequence ID" value="SFE64864.1"/>
    <property type="molecule type" value="Genomic_DNA"/>
</dbReference>
<evidence type="ECO:0000313" key="1">
    <source>
        <dbReference type="EMBL" id="SFE64864.1"/>
    </source>
</evidence>
<dbReference type="Proteomes" id="UP000199400">
    <property type="component" value="Unassembled WGS sequence"/>
</dbReference>
<keyword evidence="2" id="KW-1185">Reference proteome</keyword>
<accession>A0A1I2C9C5</accession>
<gene>
    <name evidence="1" type="ORF">SAMN02745121_04977</name>
</gene>
<dbReference type="STRING" id="54.SAMN02745121_04977"/>
<organism evidence="1 2">
    <name type="scientific">Nannocystis exedens</name>
    <dbReference type="NCBI Taxonomy" id="54"/>
    <lineage>
        <taxon>Bacteria</taxon>
        <taxon>Pseudomonadati</taxon>
        <taxon>Myxococcota</taxon>
        <taxon>Polyangia</taxon>
        <taxon>Nannocystales</taxon>
        <taxon>Nannocystaceae</taxon>
        <taxon>Nannocystis</taxon>
    </lineage>
</organism>
<dbReference type="AlphaFoldDB" id="A0A1I2C9C5"/>
<proteinExistence type="predicted"/>
<name>A0A1I2C9C5_9BACT</name>
<sequence length="108" mass="12286">MHEAGFPGLKEAIDAIVGRIRGRRWSGFRTHSRDDLARDPAYRRYVLDGGISEALRMGDGTPTDMAEQFAIPLELCCNFELHLRKVFWVDERLSWTFGVVDSRVAGDM</sequence>
<evidence type="ECO:0000313" key="2">
    <source>
        <dbReference type="Proteomes" id="UP000199400"/>
    </source>
</evidence>
<protein>
    <submittedName>
        <fullName evidence="1">Uncharacterized protein</fullName>
    </submittedName>
</protein>